<comment type="caution">
    <text evidence="2">The sequence shown here is derived from an EMBL/GenBank/DDBJ whole genome shotgun (WGS) entry which is preliminary data.</text>
</comment>
<feature type="domain" description="Mycothiol-dependent maleylpyruvate isomerase metal-binding" evidence="1">
    <location>
        <begin position="14"/>
        <end position="114"/>
    </location>
</feature>
<keyword evidence="3" id="KW-1185">Reference proteome</keyword>
<evidence type="ECO:0000313" key="3">
    <source>
        <dbReference type="Proteomes" id="UP000050430"/>
    </source>
</evidence>
<evidence type="ECO:0000313" key="2">
    <source>
        <dbReference type="EMBL" id="KPL73170.1"/>
    </source>
</evidence>
<protein>
    <recommendedName>
        <fullName evidence="1">Mycothiol-dependent maleylpyruvate isomerase metal-binding domain-containing protein</fullName>
    </recommendedName>
</protein>
<dbReference type="RefSeq" id="WP_062421554.1">
    <property type="nucleotide sequence ID" value="NZ_BBYA01000009.1"/>
</dbReference>
<organism evidence="2 3">
    <name type="scientific">Leptolinea tardivitalis</name>
    <dbReference type="NCBI Taxonomy" id="229920"/>
    <lineage>
        <taxon>Bacteria</taxon>
        <taxon>Bacillati</taxon>
        <taxon>Chloroflexota</taxon>
        <taxon>Anaerolineae</taxon>
        <taxon>Anaerolineales</taxon>
        <taxon>Anaerolineaceae</taxon>
        <taxon>Leptolinea</taxon>
    </lineage>
</organism>
<name>A0A0N8GLQ7_9CHLR</name>
<accession>A0A0N8GLQ7</accession>
<dbReference type="EMBL" id="LGCK01000006">
    <property type="protein sequence ID" value="KPL73170.1"/>
    <property type="molecule type" value="Genomic_DNA"/>
</dbReference>
<dbReference type="Pfam" id="PF11716">
    <property type="entry name" value="MDMPI_N"/>
    <property type="match status" value="1"/>
</dbReference>
<dbReference type="GO" id="GO:0046872">
    <property type="term" value="F:metal ion binding"/>
    <property type="evidence" value="ECO:0007669"/>
    <property type="project" value="InterPro"/>
</dbReference>
<dbReference type="SUPFAM" id="SSF109854">
    <property type="entry name" value="DinB/YfiT-like putative metalloenzymes"/>
    <property type="match status" value="1"/>
</dbReference>
<dbReference type="AlphaFoldDB" id="A0A0N8GLQ7"/>
<sequence length="147" mass="16542">MVDFNILTSKNADSLDQYREFLSACTESDLTTPMSAGWTVSAVLVHLAFWDQRALTLLDKWEKDGISFSAIDTDVVNEITRHLCLAIPPKAAVDLFLNTAKTLDDRIAKMTPETMANIEENGKNVHLNRAAHREIHMKDIKTALRRS</sequence>
<gene>
    <name evidence="2" type="ORF">ADM99_02695</name>
</gene>
<evidence type="ECO:0000259" key="1">
    <source>
        <dbReference type="Pfam" id="PF11716"/>
    </source>
</evidence>
<dbReference type="InterPro" id="IPR024344">
    <property type="entry name" value="MDMPI_metal-binding"/>
</dbReference>
<dbReference type="OrthoDB" id="166733at2"/>
<proteinExistence type="predicted"/>
<dbReference type="InterPro" id="IPR034660">
    <property type="entry name" value="DinB/YfiT-like"/>
</dbReference>
<dbReference type="STRING" id="229920.ADM99_02695"/>
<reference evidence="2 3" key="1">
    <citation type="submission" date="2015-07" db="EMBL/GenBank/DDBJ databases">
        <title>Genome sequence of Leptolinea tardivitalis DSM 16556.</title>
        <authorList>
            <person name="Hemp J."/>
            <person name="Ward L.M."/>
            <person name="Pace L.A."/>
            <person name="Fischer W.W."/>
        </authorList>
    </citation>
    <scope>NUCLEOTIDE SEQUENCE [LARGE SCALE GENOMIC DNA]</scope>
    <source>
        <strain evidence="2 3">YMTK-2</strain>
    </source>
</reference>
<dbReference type="Gene3D" id="1.20.120.450">
    <property type="entry name" value="dinb family like domain"/>
    <property type="match status" value="1"/>
</dbReference>
<dbReference type="Proteomes" id="UP000050430">
    <property type="component" value="Unassembled WGS sequence"/>
</dbReference>